<organism evidence="1">
    <name type="scientific">Anguilla anguilla</name>
    <name type="common">European freshwater eel</name>
    <name type="synonym">Muraena anguilla</name>
    <dbReference type="NCBI Taxonomy" id="7936"/>
    <lineage>
        <taxon>Eukaryota</taxon>
        <taxon>Metazoa</taxon>
        <taxon>Chordata</taxon>
        <taxon>Craniata</taxon>
        <taxon>Vertebrata</taxon>
        <taxon>Euteleostomi</taxon>
        <taxon>Actinopterygii</taxon>
        <taxon>Neopterygii</taxon>
        <taxon>Teleostei</taxon>
        <taxon>Anguilliformes</taxon>
        <taxon>Anguillidae</taxon>
        <taxon>Anguilla</taxon>
    </lineage>
</organism>
<reference evidence="1" key="2">
    <citation type="journal article" date="2015" name="Fish Shellfish Immunol.">
        <title>Early steps in the European eel (Anguilla anguilla)-Vibrio vulnificus interaction in the gills: Role of the RtxA13 toxin.</title>
        <authorList>
            <person name="Callol A."/>
            <person name="Pajuelo D."/>
            <person name="Ebbesson L."/>
            <person name="Teles M."/>
            <person name="MacKenzie S."/>
            <person name="Amaro C."/>
        </authorList>
    </citation>
    <scope>NUCLEOTIDE SEQUENCE</scope>
</reference>
<name>A0A0E9W096_ANGAN</name>
<dbReference type="AlphaFoldDB" id="A0A0E9W096"/>
<protein>
    <submittedName>
        <fullName evidence="1">Uncharacterized protein</fullName>
    </submittedName>
</protein>
<dbReference type="EMBL" id="GBXM01024778">
    <property type="protein sequence ID" value="JAH83799.1"/>
    <property type="molecule type" value="Transcribed_RNA"/>
</dbReference>
<reference evidence="1" key="1">
    <citation type="submission" date="2014-11" db="EMBL/GenBank/DDBJ databases">
        <authorList>
            <person name="Amaro Gonzalez C."/>
        </authorList>
    </citation>
    <scope>NUCLEOTIDE SEQUENCE</scope>
</reference>
<evidence type="ECO:0000313" key="1">
    <source>
        <dbReference type="EMBL" id="JAH83799.1"/>
    </source>
</evidence>
<sequence length="35" mass="4005">MQGLFPLRLSEHNLSVNQVIKPDRFYIASSILIGF</sequence>
<proteinExistence type="predicted"/>
<accession>A0A0E9W096</accession>